<evidence type="ECO:0000313" key="3">
    <source>
        <dbReference type="Proteomes" id="UP000320011"/>
    </source>
</evidence>
<comment type="caution">
    <text evidence="2">The sequence shown here is derived from an EMBL/GenBank/DDBJ whole genome shotgun (WGS) entry which is preliminary data.</text>
</comment>
<dbReference type="InterPro" id="IPR030678">
    <property type="entry name" value="Peptide/Ni-bd"/>
</dbReference>
<dbReference type="Gene3D" id="3.10.105.10">
    <property type="entry name" value="Dipeptide-binding Protein, Domain 3"/>
    <property type="match status" value="1"/>
</dbReference>
<dbReference type="GO" id="GO:0043190">
    <property type="term" value="C:ATP-binding cassette (ABC) transporter complex"/>
    <property type="evidence" value="ECO:0007669"/>
    <property type="project" value="InterPro"/>
</dbReference>
<dbReference type="SUPFAM" id="SSF53850">
    <property type="entry name" value="Periplasmic binding protein-like II"/>
    <property type="match status" value="1"/>
</dbReference>
<reference evidence="2 3" key="2">
    <citation type="submission" date="2019-08" db="EMBL/GenBank/DDBJ databases">
        <title>Amycolatopsis acidicola sp. nov., isolated from peat swamp forest soil.</title>
        <authorList>
            <person name="Srisuk N."/>
        </authorList>
    </citation>
    <scope>NUCLEOTIDE SEQUENCE [LARGE SCALE GENOMIC DNA]</scope>
    <source>
        <strain evidence="2 3">TBRC 6029</strain>
    </source>
</reference>
<dbReference type="OrthoDB" id="9803988at2"/>
<proteinExistence type="predicted"/>
<sequence length="569" mass="60249">MFRGSFLSHTNRGFESGRVDQGDVEVAHSGGAGGDVPGLKGWCGGTRGRLSVPSRRPVAAATAIALIVALAGCASAGDDRSRQPKPSGRVGETLTIAYASVPQTLDPAKAVQNNSLYQALAYEPLIVRRSDGGLAPGLATSWKYDGNDNTRLELRLRDGVTFSDGSPLTAQGVVDHFGYVVKQGGQFAPMFADATFSASGPLTVVITTAKPNPDLPTLLTQDDVVGGVISPAGLRDTAKLGTQTFGAGPYQLDPAQTVAGDHYTFVQNPNYYDKAAVHWKRVVVRAITNPEATLNAMKTGQADFAVGDASTVSAARQAGLTVTSTPLLWTGVTLADRGGTMAKPLADVRVRQALNYATDRQAIASALFPDGGRATSQLTVPGGYGYDSALDNAYPYQPDKAKDLLAQAGYPNGFPLPIVTADYQSMNLVAQALAQQWQKIGVTLQITDRANSNQYTSEAFAPNYPSFMTIFGQQPIWTEGPSLFLPSALFNPFHVADPQLQALFDESAKATGDAKDSADRQVETWLVRQAWFVPVVATGLPFYATKKVTGTSVSPRAPLVSVYEIQPAA</sequence>
<dbReference type="Pfam" id="PF00496">
    <property type="entry name" value="SBP_bac_5"/>
    <property type="match status" value="1"/>
</dbReference>
<dbReference type="GO" id="GO:0015833">
    <property type="term" value="P:peptide transport"/>
    <property type="evidence" value="ECO:0007669"/>
    <property type="project" value="TreeGrafter"/>
</dbReference>
<dbReference type="Proteomes" id="UP000320011">
    <property type="component" value="Unassembled WGS sequence"/>
</dbReference>
<gene>
    <name evidence="2" type="ORF">FNH05_20510</name>
</gene>
<dbReference type="GO" id="GO:0042597">
    <property type="term" value="C:periplasmic space"/>
    <property type="evidence" value="ECO:0007669"/>
    <property type="project" value="UniProtKB-ARBA"/>
</dbReference>
<protein>
    <recommendedName>
        <fullName evidence="1">Solute-binding protein family 5 domain-containing protein</fullName>
    </recommendedName>
</protein>
<organism evidence="2 3">
    <name type="scientific">Amycolatopsis rhizosphaerae</name>
    <dbReference type="NCBI Taxonomy" id="2053003"/>
    <lineage>
        <taxon>Bacteria</taxon>
        <taxon>Bacillati</taxon>
        <taxon>Actinomycetota</taxon>
        <taxon>Actinomycetes</taxon>
        <taxon>Pseudonocardiales</taxon>
        <taxon>Pseudonocardiaceae</taxon>
        <taxon>Amycolatopsis</taxon>
    </lineage>
</organism>
<accession>A0A558C9Y4</accession>
<dbReference type="InterPro" id="IPR000914">
    <property type="entry name" value="SBP_5_dom"/>
</dbReference>
<dbReference type="InterPro" id="IPR039424">
    <property type="entry name" value="SBP_5"/>
</dbReference>
<evidence type="ECO:0000313" key="2">
    <source>
        <dbReference type="EMBL" id="TVT45600.1"/>
    </source>
</evidence>
<feature type="domain" description="Solute-binding protein family 5" evidence="1">
    <location>
        <begin position="134"/>
        <end position="476"/>
    </location>
</feature>
<dbReference type="Gene3D" id="3.40.190.10">
    <property type="entry name" value="Periplasmic binding protein-like II"/>
    <property type="match status" value="1"/>
</dbReference>
<dbReference type="PANTHER" id="PTHR30290">
    <property type="entry name" value="PERIPLASMIC BINDING COMPONENT OF ABC TRANSPORTER"/>
    <property type="match status" value="1"/>
</dbReference>
<keyword evidence="3" id="KW-1185">Reference proteome</keyword>
<evidence type="ECO:0000259" key="1">
    <source>
        <dbReference type="Pfam" id="PF00496"/>
    </source>
</evidence>
<dbReference type="AlphaFoldDB" id="A0A558C9Y4"/>
<reference evidence="2 3" key="1">
    <citation type="submission" date="2019-07" db="EMBL/GenBank/DDBJ databases">
        <authorList>
            <person name="Duangmal K."/>
            <person name="Teo W.F.A."/>
        </authorList>
    </citation>
    <scope>NUCLEOTIDE SEQUENCE [LARGE SCALE GENOMIC DNA]</scope>
    <source>
        <strain evidence="2 3">TBRC 6029</strain>
    </source>
</reference>
<dbReference type="PIRSF" id="PIRSF002741">
    <property type="entry name" value="MppA"/>
    <property type="match status" value="1"/>
</dbReference>
<dbReference type="EMBL" id="VJWX01000211">
    <property type="protein sequence ID" value="TVT45600.1"/>
    <property type="molecule type" value="Genomic_DNA"/>
</dbReference>
<name>A0A558C9Y4_9PSEU</name>
<dbReference type="GO" id="GO:1904680">
    <property type="term" value="F:peptide transmembrane transporter activity"/>
    <property type="evidence" value="ECO:0007669"/>
    <property type="project" value="TreeGrafter"/>
</dbReference>